<dbReference type="RefSeq" id="WP_158956261.1">
    <property type="nucleotide sequence ID" value="NZ_CP046915.1"/>
</dbReference>
<gene>
    <name evidence="1" type="ORF">FAZ98_28220</name>
</gene>
<proteinExistence type="predicted"/>
<organism evidence="1 2">
    <name type="scientific">Paraburkholderia acidisoli</name>
    <dbReference type="NCBI Taxonomy" id="2571748"/>
    <lineage>
        <taxon>Bacteria</taxon>
        <taxon>Pseudomonadati</taxon>
        <taxon>Pseudomonadota</taxon>
        <taxon>Betaproteobacteria</taxon>
        <taxon>Burkholderiales</taxon>
        <taxon>Burkholderiaceae</taxon>
        <taxon>Paraburkholderia</taxon>
    </lineage>
</organism>
<protein>
    <submittedName>
        <fullName evidence="1">Uncharacterized protein</fullName>
    </submittedName>
</protein>
<dbReference type="Proteomes" id="UP000433577">
    <property type="component" value="Chromosome 3"/>
</dbReference>
<evidence type="ECO:0000313" key="1">
    <source>
        <dbReference type="EMBL" id="QGZ65629.1"/>
    </source>
</evidence>
<dbReference type="EMBL" id="CP046915">
    <property type="protein sequence ID" value="QGZ65629.1"/>
    <property type="molecule type" value="Genomic_DNA"/>
</dbReference>
<accession>A0A7Z2GQC0</accession>
<reference evidence="1 2" key="1">
    <citation type="submission" date="2019-12" db="EMBL/GenBank/DDBJ databases">
        <title>Paraburkholderia acidiphila 7Q-K02 sp. nov and Paraburkholderia acidisoli DHF22 sp. nov., two strains isolated from forest soil.</title>
        <authorList>
            <person name="Gao Z."/>
            <person name="Qiu L."/>
        </authorList>
    </citation>
    <scope>NUCLEOTIDE SEQUENCE [LARGE SCALE GENOMIC DNA]</scope>
    <source>
        <strain evidence="1 2">DHF22</strain>
    </source>
</reference>
<dbReference type="KEGG" id="pacs:FAZ98_28220"/>
<evidence type="ECO:0000313" key="2">
    <source>
        <dbReference type="Proteomes" id="UP000433577"/>
    </source>
</evidence>
<dbReference type="AlphaFoldDB" id="A0A7Z2GQC0"/>
<dbReference type="OrthoDB" id="9013426at2"/>
<sequence length="107" mass="11488">MNLELAAASLSRRGLGLTDLREFALQCRDGASRPGSHAAVLILLAEKASAFFERYEGIAMSNDALNEFVRLLAGDVETFRLATAQGDVALVEALNAFASLFSRELAI</sequence>
<keyword evidence="2" id="KW-1185">Reference proteome</keyword>
<name>A0A7Z2GQC0_9BURK</name>